<dbReference type="EMBL" id="CM056810">
    <property type="protein sequence ID" value="KAJ8645279.1"/>
    <property type="molecule type" value="Genomic_DNA"/>
</dbReference>
<name>A0ACC2MHV3_PERAE</name>
<accession>A0ACC2MHV3</accession>
<keyword evidence="2" id="KW-1185">Reference proteome</keyword>
<evidence type="ECO:0000313" key="2">
    <source>
        <dbReference type="Proteomes" id="UP001234297"/>
    </source>
</evidence>
<sequence length="1117" mass="124125">MGTKVHCKSYLPGYYSMRDLNENGQYFNCFMPMAQNGYLECDKEVLKQIILQHEAIFRKQVFELHRLYKIQRDLMNELQRKELCKYSITIETSPFNPFSFHRPSEDTQKMRQMPTVTAVNSTYSRSSFYGTEDRQSPLHLLKESKVQSDSGLVQNGIGINDYDLLGSKVKKFQKRMFDLQLPADAYIDGEEGEGTEKRTFPEVSLGSVYSQNKKYGIESEGEGDMSLNLGTGDKMIHGGDDKKIDCHLQSSHNTHCLADLNEPIPGICIEEASALASVNHVGPVSCQEGIQGQELPMEQKNLSILGVSKDFSQDNRKCRDEWSLPDLMHSKNEEHKRKWLAHSLEAGQSRVNPSSATSTFCHEKWNVSSAHSQADIKKAHELPKFLASDRGRRETWFGGKATCAEMTKRDSSHTVSKVIEQVAAPISPLHSAVSRTDDANTASPSVSPWRKPADCISQVPLAAVQALPCLNGSLALDRHSKSSNSSLQCPGIKKDMWDLNVSLSSHLSSMTELPCRNGYNYGFQSESSMSIDKLNLNCSDCSSYEHNDVPGHGKLSKGMHCTDMNSVKDMNLNLSVPNGCKDGISSIADHVQVDGEGKHGDPFSRVSWVRTKSTLNQAASIGGGFTQKDLGWLRGCSQVVSSGELDSQPFHSKIEKEKGPSGSIKDFTYTIHTKDAEANKIALANGTSRKIFGFPALTSCPILEDPCPYSSLPMSSQNQFGIADSDNGVPAGLPCVDTSSKPSLLNLEKKLLAEDHLSEKESDRSSTDFRGHINLNSVPVTSKEQPPESLEIKISSENDRDALIPSVPEPTAEFAAEIDLEAPVILSHGVKDIPTESETLGCNQSVKLVQLEHCETDSNDTLVKTAVEAILAMSTCNYSHLDDASYLSSSALKDSLLWFSEVVSLNSGELEGMVAASKGRGDADSELSDDGVDFFEAMTLKLTEMQVEECCWKPWDRENLEEEETRSSKLLTRPRRTQRRGRQRRDFQKDILPSLVSLSRHEVTEDLQIIEGLMIASGYSWQTGMTRKNAARNGWHCRGRGRRRPRGSAAAGMGNWGCLLPRQSSNEEIELEGGISLQGWGKTTRRCRRQRFPSNLVLHSFYEIRFRDFLKAIYLYK</sequence>
<organism evidence="1 2">
    <name type="scientific">Persea americana</name>
    <name type="common">Avocado</name>
    <dbReference type="NCBI Taxonomy" id="3435"/>
    <lineage>
        <taxon>Eukaryota</taxon>
        <taxon>Viridiplantae</taxon>
        <taxon>Streptophyta</taxon>
        <taxon>Embryophyta</taxon>
        <taxon>Tracheophyta</taxon>
        <taxon>Spermatophyta</taxon>
        <taxon>Magnoliopsida</taxon>
        <taxon>Magnoliidae</taxon>
        <taxon>Laurales</taxon>
        <taxon>Lauraceae</taxon>
        <taxon>Persea</taxon>
    </lineage>
</organism>
<dbReference type="Proteomes" id="UP001234297">
    <property type="component" value="Chromosome 2"/>
</dbReference>
<evidence type="ECO:0000313" key="1">
    <source>
        <dbReference type="EMBL" id="KAJ8645279.1"/>
    </source>
</evidence>
<reference evidence="1 2" key="1">
    <citation type="journal article" date="2022" name="Hortic Res">
        <title>A haplotype resolved chromosomal level avocado genome allows analysis of novel avocado genes.</title>
        <authorList>
            <person name="Nath O."/>
            <person name="Fletcher S.J."/>
            <person name="Hayward A."/>
            <person name="Shaw L.M."/>
            <person name="Masouleh A.K."/>
            <person name="Furtado A."/>
            <person name="Henry R.J."/>
            <person name="Mitter N."/>
        </authorList>
    </citation>
    <scope>NUCLEOTIDE SEQUENCE [LARGE SCALE GENOMIC DNA]</scope>
    <source>
        <strain evidence="2">cv. Hass</strain>
    </source>
</reference>
<comment type="caution">
    <text evidence="1">The sequence shown here is derived from an EMBL/GenBank/DDBJ whole genome shotgun (WGS) entry which is preliminary data.</text>
</comment>
<gene>
    <name evidence="1" type="ORF">MRB53_007027</name>
</gene>
<proteinExistence type="predicted"/>
<protein>
    <submittedName>
        <fullName evidence="1">Uncharacterized protein</fullName>
    </submittedName>
</protein>